<feature type="transmembrane region" description="Helical" evidence="1">
    <location>
        <begin position="172"/>
        <end position="191"/>
    </location>
</feature>
<protein>
    <submittedName>
        <fullName evidence="4">Chromosome segregation ATPase</fullName>
    </submittedName>
</protein>
<sequence>MRLLSRLLVPLAVGVPAVLLTAGPALAVEPFAPTEQLVDQADVLDAGEEAEVESALQELEAEDGTQLYVVYVDSFDGLEPGTWVDQAFDQGLGANDVLLAVSPSEEQVGYQTGPGTGIADRAELDQLVDASARPELQEGDWAGAAVAMAEALQVDEAGSAAGSDAGGDGGGGALAVLVGIAVVGGGGYALLKSRRRKKQQAVAARAAEERAAAEAAARDPHHGTSTEQLTFRASQELLDLDEAVKTSELDLAYARAQYGEQSVAGFQEALNRSKGELSQAFALRQELDDEFPEDEPTQRRMLTQLLQLTASADARLSEQAEAYAQLRHLQESAPETLAALTPAIQGVRDRIPATEATLADLQQRYARSAWAPVADNVTEARTRTEFAEQAVASGRTELEQGRPAGAVPAIRAAEDALAQSRTLLDAVGRLAEELSGSGARFDEVRAETERDIAEAQAMLSRGVDTPGLREQLARAESALAGSTAELQPRNGALPDPLAVVRRLDEADLALEAALEPARDVRQQQERAVAHLQQAIRAADSSVTVAEDFISTRRGAVGSSARTRLAEAERHLDEASRSAATDPITALRAAQRADGLARQALTAAQQDVEEYMAGGYGGGYGRPGYGRGPRRGYGGGGFGGGFAGGVAGGMLGSILLGGLGGGYGGGFGGGDGGGGDFGGGGGFGGGDFGGGGGFGGGDFGGGGDF</sequence>
<dbReference type="AlphaFoldDB" id="A0A846LI77"/>
<evidence type="ECO:0000256" key="2">
    <source>
        <dbReference type="SAM" id="SignalP"/>
    </source>
</evidence>
<gene>
    <name evidence="5" type="ORF">FB380_000720</name>
    <name evidence="4" type="ORF">GCM10011589_18210</name>
</gene>
<dbReference type="Proteomes" id="UP000552836">
    <property type="component" value="Unassembled WGS sequence"/>
</dbReference>
<evidence type="ECO:0000313" key="7">
    <source>
        <dbReference type="Proteomes" id="UP000648663"/>
    </source>
</evidence>
<evidence type="ECO:0000313" key="4">
    <source>
        <dbReference type="EMBL" id="GGL62367.1"/>
    </source>
</evidence>
<feature type="chain" id="PRO_5032698065" evidence="2">
    <location>
        <begin position="28"/>
        <end position="704"/>
    </location>
</feature>
<dbReference type="EMBL" id="BMMI01000003">
    <property type="protein sequence ID" value="GGL62367.1"/>
    <property type="molecule type" value="Genomic_DNA"/>
</dbReference>
<reference evidence="7" key="2">
    <citation type="journal article" date="2019" name="Int. J. Syst. Evol. Microbiol.">
        <title>The Global Catalogue of Microorganisms (GCM) 10K type strain sequencing project: providing services to taxonomists for standard genome sequencing and annotation.</title>
        <authorList>
            <consortium name="The Broad Institute Genomics Platform"/>
            <consortium name="The Broad Institute Genome Sequencing Center for Infectious Disease"/>
            <person name="Wu L."/>
            <person name="Ma J."/>
        </authorList>
    </citation>
    <scope>NUCLEOTIDE SEQUENCE [LARGE SCALE GENOMIC DNA]</scope>
    <source>
        <strain evidence="7">CGMCC 4.5581</strain>
    </source>
</reference>
<keyword evidence="1" id="KW-0472">Membrane</keyword>
<evidence type="ECO:0000256" key="1">
    <source>
        <dbReference type="SAM" id="Phobius"/>
    </source>
</evidence>
<dbReference type="Gene3D" id="3.10.310.50">
    <property type="match status" value="1"/>
</dbReference>
<dbReference type="Pfam" id="PF04536">
    <property type="entry name" value="TPM_phosphatase"/>
    <property type="match status" value="1"/>
</dbReference>
<comment type="caution">
    <text evidence="5">The sequence shown here is derived from an EMBL/GenBank/DDBJ whole genome shotgun (WGS) entry which is preliminary data.</text>
</comment>
<evidence type="ECO:0000313" key="6">
    <source>
        <dbReference type="Proteomes" id="UP000552836"/>
    </source>
</evidence>
<reference evidence="4" key="4">
    <citation type="submission" date="2024-05" db="EMBL/GenBank/DDBJ databases">
        <authorList>
            <person name="Sun Q."/>
            <person name="Zhou Y."/>
        </authorList>
    </citation>
    <scope>NUCLEOTIDE SEQUENCE</scope>
    <source>
        <strain evidence="4">CGMCC 4.5581</strain>
    </source>
</reference>
<dbReference type="Proteomes" id="UP000648663">
    <property type="component" value="Unassembled WGS sequence"/>
</dbReference>
<keyword evidence="1" id="KW-1133">Transmembrane helix</keyword>
<evidence type="ECO:0000313" key="5">
    <source>
        <dbReference type="EMBL" id="NIH66274.1"/>
    </source>
</evidence>
<feature type="domain" description="TPM" evidence="3">
    <location>
        <begin position="38"/>
        <end position="153"/>
    </location>
</feature>
<accession>A0A846LI77</accession>
<reference evidence="5 6" key="3">
    <citation type="submission" date="2020-02" db="EMBL/GenBank/DDBJ databases">
        <title>Sequencing the genomes of 1000 actinobacteria strains.</title>
        <authorList>
            <person name="Klenk H.-P."/>
        </authorList>
    </citation>
    <scope>NUCLEOTIDE SEQUENCE [LARGE SCALE GENOMIC DNA]</scope>
    <source>
        <strain evidence="5 6">DSM 45201</strain>
    </source>
</reference>
<organism evidence="5 6">
    <name type="scientific">Modestobacter marinus</name>
    <dbReference type="NCBI Taxonomy" id="477641"/>
    <lineage>
        <taxon>Bacteria</taxon>
        <taxon>Bacillati</taxon>
        <taxon>Actinomycetota</taxon>
        <taxon>Actinomycetes</taxon>
        <taxon>Geodermatophilales</taxon>
        <taxon>Geodermatophilaceae</taxon>
        <taxon>Modestobacter</taxon>
    </lineage>
</organism>
<reference evidence="4" key="1">
    <citation type="journal article" date="2014" name="Int. J. Syst. Evol. Microbiol.">
        <title>Complete genome of a new Firmicutes species belonging to the dominant human colonic microbiota ('Ruminococcus bicirculans') reveals two chromosomes and a selective capacity to utilize plant glucans.</title>
        <authorList>
            <consortium name="NISC Comparative Sequencing Program"/>
            <person name="Wegmann U."/>
            <person name="Louis P."/>
            <person name="Goesmann A."/>
            <person name="Henrissat B."/>
            <person name="Duncan S.H."/>
            <person name="Flint H.J."/>
        </authorList>
    </citation>
    <scope>NUCLEOTIDE SEQUENCE</scope>
    <source>
        <strain evidence="4">CGMCC 4.5581</strain>
    </source>
</reference>
<feature type="signal peptide" evidence="2">
    <location>
        <begin position="1"/>
        <end position="27"/>
    </location>
</feature>
<dbReference type="EMBL" id="JAAMPA010000001">
    <property type="protein sequence ID" value="NIH66274.1"/>
    <property type="molecule type" value="Genomic_DNA"/>
</dbReference>
<keyword evidence="7" id="KW-1185">Reference proteome</keyword>
<dbReference type="InterPro" id="IPR007621">
    <property type="entry name" value="TPM_dom"/>
</dbReference>
<evidence type="ECO:0000259" key="3">
    <source>
        <dbReference type="Pfam" id="PF04536"/>
    </source>
</evidence>
<keyword evidence="1" id="KW-0812">Transmembrane</keyword>
<keyword evidence="2" id="KW-0732">Signal</keyword>
<proteinExistence type="predicted"/>
<dbReference type="RefSeq" id="WP_166753883.1">
    <property type="nucleotide sequence ID" value="NZ_BAABJU010000010.1"/>
</dbReference>
<name>A0A846LI77_9ACTN</name>